<evidence type="ECO:0000313" key="5">
    <source>
        <dbReference type="Proteomes" id="UP000054485"/>
    </source>
</evidence>
<dbReference type="PROSITE" id="PS51716">
    <property type="entry name" value="G_IRG"/>
    <property type="match status" value="1"/>
</dbReference>
<feature type="domain" description="IRG-type G" evidence="3">
    <location>
        <begin position="137"/>
        <end position="355"/>
    </location>
</feature>
<dbReference type="OrthoDB" id="422720at2759"/>
<feature type="region of interest" description="Disordered" evidence="2">
    <location>
        <begin position="13"/>
        <end position="33"/>
    </location>
</feature>
<dbReference type="GO" id="GO:0005525">
    <property type="term" value="F:GTP binding"/>
    <property type="evidence" value="ECO:0007669"/>
    <property type="project" value="InterPro"/>
</dbReference>
<dbReference type="InterPro" id="IPR030385">
    <property type="entry name" value="G_IRG_dom"/>
</dbReference>
<dbReference type="InParanoid" id="A0A0D0BMF0"/>
<dbReference type="Gene3D" id="3.40.50.300">
    <property type="entry name" value="P-loop containing nucleotide triphosphate hydrolases"/>
    <property type="match status" value="1"/>
</dbReference>
<accession>A0A0D0BMF0</accession>
<reference evidence="4 5" key="1">
    <citation type="submission" date="2014-04" db="EMBL/GenBank/DDBJ databases">
        <authorList>
            <consortium name="DOE Joint Genome Institute"/>
            <person name="Kuo A."/>
            <person name="Ruytinx J."/>
            <person name="Rineau F."/>
            <person name="Colpaert J."/>
            <person name="Kohler A."/>
            <person name="Nagy L.G."/>
            <person name="Floudas D."/>
            <person name="Copeland A."/>
            <person name="Barry K.W."/>
            <person name="Cichocki N."/>
            <person name="Veneault-Fourrey C."/>
            <person name="LaButti K."/>
            <person name="Lindquist E.A."/>
            <person name="Lipzen A."/>
            <person name="Lundell T."/>
            <person name="Morin E."/>
            <person name="Murat C."/>
            <person name="Sun H."/>
            <person name="Tunlid A."/>
            <person name="Henrissat B."/>
            <person name="Grigoriev I.V."/>
            <person name="Hibbett D.S."/>
            <person name="Martin F."/>
            <person name="Nordberg H.P."/>
            <person name="Cantor M.N."/>
            <person name="Hua S.X."/>
        </authorList>
    </citation>
    <scope>NUCLEOTIDE SEQUENCE [LARGE SCALE GENOMIC DNA]</scope>
    <source>
        <strain evidence="4 5">UH-Slu-Lm8-n1</strain>
    </source>
</reference>
<evidence type="ECO:0000256" key="1">
    <source>
        <dbReference type="ARBA" id="ARBA00005429"/>
    </source>
</evidence>
<dbReference type="EMBL" id="KN835152">
    <property type="protein sequence ID" value="KIK46997.1"/>
    <property type="molecule type" value="Genomic_DNA"/>
</dbReference>
<name>A0A0D0BMF0_9AGAM</name>
<sequence length="367" mass="41959">MGGLSSVPILGFFFDDDDNSGSERSAQQRAEQRARELEATVRTLRQEADEARRRAIDAENRVQSVVASSREEIEAVDRARRVARETAENAQRRQEELEQAMHEAEEALQRAEEARLAVERRWFEGVRPERRPSDQDITQMRARHGHSPNFIHLAVLALLEVRSHPSSTPSVACPIMILPPLVRGLSKLPIIPQVTLTHVQTPGSFGTPNVPDWQYFNDLGLYIFDCIIILIDSRVLESDLAILSACRQFTNIEAFIVRSKSDQHINNMVYDRMPSFDPHDFDIDDETRRRFLQIRSEERRRFINETRQNARMNLEGSNLAPQRVYRLQGRHACVCSRGAKNLAPQSELSTSRCVLESRKVAIRVVAL</sequence>
<dbReference type="Proteomes" id="UP000054485">
    <property type="component" value="Unassembled WGS sequence"/>
</dbReference>
<evidence type="ECO:0000259" key="3">
    <source>
        <dbReference type="PROSITE" id="PS51716"/>
    </source>
</evidence>
<evidence type="ECO:0000256" key="2">
    <source>
        <dbReference type="SAM" id="MobiDB-lite"/>
    </source>
</evidence>
<dbReference type="InterPro" id="IPR027417">
    <property type="entry name" value="P-loop_NTPase"/>
</dbReference>
<organism evidence="4 5">
    <name type="scientific">Suillus luteus UH-Slu-Lm8-n1</name>
    <dbReference type="NCBI Taxonomy" id="930992"/>
    <lineage>
        <taxon>Eukaryota</taxon>
        <taxon>Fungi</taxon>
        <taxon>Dikarya</taxon>
        <taxon>Basidiomycota</taxon>
        <taxon>Agaricomycotina</taxon>
        <taxon>Agaricomycetes</taxon>
        <taxon>Agaricomycetidae</taxon>
        <taxon>Boletales</taxon>
        <taxon>Suillineae</taxon>
        <taxon>Suillaceae</taxon>
        <taxon>Suillus</taxon>
    </lineage>
</organism>
<reference evidence="5" key="2">
    <citation type="submission" date="2015-01" db="EMBL/GenBank/DDBJ databases">
        <title>Evolutionary Origins and Diversification of the Mycorrhizal Mutualists.</title>
        <authorList>
            <consortium name="DOE Joint Genome Institute"/>
            <consortium name="Mycorrhizal Genomics Consortium"/>
            <person name="Kohler A."/>
            <person name="Kuo A."/>
            <person name="Nagy L.G."/>
            <person name="Floudas D."/>
            <person name="Copeland A."/>
            <person name="Barry K.W."/>
            <person name="Cichocki N."/>
            <person name="Veneault-Fourrey C."/>
            <person name="LaButti K."/>
            <person name="Lindquist E.A."/>
            <person name="Lipzen A."/>
            <person name="Lundell T."/>
            <person name="Morin E."/>
            <person name="Murat C."/>
            <person name="Riley R."/>
            <person name="Ohm R."/>
            <person name="Sun H."/>
            <person name="Tunlid A."/>
            <person name="Henrissat B."/>
            <person name="Grigoriev I.V."/>
            <person name="Hibbett D.S."/>
            <person name="Martin F."/>
        </authorList>
    </citation>
    <scope>NUCLEOTIDE SEQUENCE [LARGE SCALE GENOMIC DNA]</scope>
    <source>
        <strain evidence="5">UH-Slu-Lm8-n1</strain>
    </source>
</reference>
<proteinExistence type="inferred from homology"/>
<gene>
    <name evidence="4" type="ORF">CY34DRAFT_104770</name>
</gene>
<comment type="similarity">
    <text evidence="1">Belongs to the TRAFAC class dynamin-like GTPase superfamily. IRG family.</text>
</comment>
<keyword evidence="5" id="KW-1185">Reference proteome</keyword>
<evidence type="ECO:0000313" key="4">
    <source>
        <dbReference type="EMBL" id="KIK46997.1"/>
    </source>
</evidence>
<dbReference type="STRING" id="930992.A0A0D0BMF0"/>
<protein>
    <recommendedName>
        <fullName evidence="3">IRG-type G domain-containing protein</fullName>
    </recommendedName>
</protein>
<dbReference type="AlphaFoldDB" id="A0A0D0BMF0"/>
<dbReference type="HOGENOM" id="CLU_034479_0_0_1"/>